<evidence type="ECO:0000313" key="4">
    <source>
        <dbReference type="Proteomes" id="UP000478208"/>
    </source>
</evidence>
<comment type="caution">
    <text evidence="3">The sequence shown here is derived from an EMBL/GenBank/DDBJ whole genome shotgun (WGS) entry which is preliminary data.</text>
</comment>
<sequence length="708" mass="81504">MEEKLKQQPSNCLKVVLFGPESTGKTTLSRQLARYYNSVWVPEYAREYLQNKWNNQRKTCEPKDLLPIAIGQMKLENHLAQQTDSVLICDTNLLETKVYSEVYYKGTCDPILETHALENFYDLYFLTYIDTPWEADDLRDKPEERELMFKAFENALKTYNKPYVILKGSKKERLALATKHIDKLFREQHMKFTETDIKQIESKGLNAEKVKAQIQLFKTGIPFTNISEAATINNGIISLNEENIKNFLSEFDTEKDNKSLLKFVPASGAATRMFKFLFQFVSAYNANEESLNSYINKNKIKELPLFMVGMEKFPFYNQILELLTSKGIDFKSLPKHEQVWHFAKTMLDENELSFGNQPKGLLPFHEYKKDHVSTAFEEHLYEAALYASSKGLAKLHFTISETHKDKFTQEFHKIQKDVEENTGVNFDISFSYQQQSTDTIAVTLDNQPFKEADGSILFRPSGHGALLKNLNALNSDIIFIKNIDNVVVYKYKEEIAKYKKVLAGILIKLQTKTFEYLHILDTATISEATFKSIEEFLTSSLNIKISDEYKKYTNQYKIEYLQEKLNRPIRICGMVKNEGEPGGGPFWVKDEKSNQSLQIVESAQIDLDNPQQADILKNATHFNPVDLVCGVKNYKGEKFDLENYVDHNAAFITQKTKNGKDLKALELPGLWNGSMADWTTIFVEVPIITFNPVKTVNDLLKAPHQIKE</sequence>
<gene>
    <name evidence="3" type="ORF">GN138_08960</name>
</gene>
<name>A0A6L6U8H5_9FLAO</name>
<dbReference type="SUPFAM" id="SSF53448">
    <property type="entry name" value="Nucleotide-diphospho-sugar transferases"/>
    <property type="match status" value="1"/>
</dbReference>
<evidence type="ECO:0000313" key="3">
    <source>
        <dbReference type="EMBL" id="MUU78573.1"/>
    </source>
</evidence>
<reference evidence="3 4" key="1">
    <citation type="submission" date="2019-12" db="EMBL/GenBank/DDBJ databases">
        <authorList>
            <person name="Li J."/>
        </authorList>
    </citation>
    <scope>NUCLEOTIDE SEQUENCE [LARGE SCALE GENOMIC DNA]</scope>
    <source>
        <strain evidence="3 4">HL2-2</strain>
    </source>
</reference>
<organism evidence="3 4">
    <name type="scientific">Winogradskyella endarachnes</name>
    <dbReference type="NCBI Taxonomy" id="2681965"/>
    <lineage>
        <taxon>Bacteria</taxon>
        <taxon>Pseudomonadati</taxon>
        <taxon>Bacteroidota</taxon>
        <taxon>Flavobacteriia</taxon>
        <taxon>Flavobacteriales</taxon>
        <taxon>Flavobacteriaceae</taxon>
        <taxon>Winogradskyella</taxon>
    </lineage>
</organism>
<dbReference type="PANTHER" id="PTHR37512:SF1">
    <property type="entry name" value="NADR_TTD14 AAA DOMAIN-CONTAINING PROTEIN"/>
    <property type="match status" value="1"/>
</dbReference>
<feature type="domain" description="DUF4301" evidence="2">
    <location>
        <begin position="193"/>
        <end position="705"/>
    </location>
</feature>
<dbReference type="PANTHER" id="PTHR37512">
    <property type="entry name" value="TRIFUNCTIONAL NAD BIOSYNTHESIS/REGULATOR PROTEIN NADR"/>
    <property type="match status" value="1"/>
</dbReference>
<accession>A0A6L6U8H5</accession>
<proteinExistence type="predicted"/>
<dbReference type="InterPro" id="IPR029044">
    <property type="entry name" value="Nucleotide-diphossugar_trans"/>
</dbReference>
<dbReference type="InterPro" id="IPR038727">
    <property type="entry name" value="NadR/Ttd14_AAA_dom"/>
</dbReference>
<dbReference type="Pfam" id="PF14134">
    <property type="entry name" value="DUF4301"/>
    <property type="match status" value="1"/>
</dbReference>
<dbReference type="RefSeq" id="WP_157363467.1">
    <property type="nucleotide sequence ID" value="NZ_WOWS01000003.1"/>
</dbReference>
<dbReference type="Gene3D" id="3.40.50.300">
    <property type="entry name" value="P-loop containing nucleotide triphosphate hydrolases"/>
    <property type="match status" value="1"/>
</dbReference>
<dbReference type="InterPro" id="IPR025393">
    <property type="entry name" value="DUF4301"/>
</dbReference>
<dbReference type="Proteomes" id="UP000478208">
    <property type="component" value="Unassembled WGS sequence"/>
</dbReference>
<dbReference type="InterPro" id="IPR052735">
    <property type="entry name" value="NAD_biosynth-regulator"/>
</dbReference>
<dbReference type="EMBL" id="WOWS01000003">
    <property type="protein sequence ID" value="MUU78573.1"/>
    <property type="molecule type" value="Genomic_DNA"/>
</dbReference>
<evidence type="ECO:0000259" key="1">
    <source>
        <dbReference type="Pfam" id="PF13521"/>
    </source>
</evidence>
<evidence type="ECO:0000259" key="2">
    <source>
        <dbReference type="Pfam" id="PF14134"/>
    </source>
</evidence>
<dbReference type="Pfam" id="PF13521">
    <property type="entry name" value="AAA_28"/>
    <property type="match status" value="1"/>
</dbReference>
<dbReference type="SUPFAM" id="SSF52540">
    <property type="entry name" value="P-loop containing nucleoside triphosphate hydrolases"/>
    <property type="match status" value="1"/>
</dbReference>
<protein>
    <submittedName>
        <fullName evidence="3">DUF4301 family protein</fullName>
    </submittedName>
</protein>
<dbReference type="AlphaFoldDB" id="A0A6L6U8H5"/>
<feature type="domain" description="NadR/Ttd14 AAA" evidence="1">
    <location>
        <begin position="14"/>
        <end position="173"/>
    </location>
</feature>
<dbReference type="InterPro" id="IPR027417">
    <property type="entry name" value="P-loop_NTPase"/>
</dbReference>
<keyword evidence="4" id="KW-1185">Reference proteome</keyword>